<keyword evidence="1" id="KW-1133">Transmembrane helix</keyword>
<dbReference type="EMBL" id="MPUH01000314">
    <property type="protein sequence ID" value="OMJ83128.1"/>
    <property type="molecule type" value="Genomic_DNA"/>
</dbReference>
<accession>A0A1R2C280</accession>
<keyword evidence="3" id="KW-1185">Reference proteome</keyword>
<dbReference type="GO" id="GO:0016020">
    <property type="term" value="C:membrane"/>
    <property type="evidence" value="ECO:0007669"/>
    <property type="project" value="TreeGrafter"/>
</dbReference>
<feature type="transmembrane region" description="Helical" evidence="1">
    <location>
        <begin position="153"/>
        <end position="175"/>
    </location>
</feature>
<feature type="transmembrane region" description="Helical" evidence="1">
    <location>
        <begin position="267"/>
        <end position="286"/>
    </location>
</feature>
<feature type="transmembrane region" description="Helical" evidence="1">
    <location>
        <begin position="7"/>
        <end position="25"/>
    </location>
</feature>
<dbReference type="PANTHER" id="PTHR13146:SF0">
    <property type="entry name" value="SOLUTE CARRIER FAMILY 35 MEMBER F6"/>
    <property type="match status" value="1"/>
</dbReference>
<protein>
    <recommendedName>
        <fullName evidence="4">EamA domain-containing protein</fullName>
    </recommendedName>
</protein>
<gene>
    <name evidence="2" type="ORF">SteCoe_15980</name>
</gene>
<feature type="transmembrane region" description="Helical" evidence="1">
    <location>
        <begin position="181"/>
        <end position="200"/>
    </location>
</feature>
<evidence type="ECO:0000313" key="2">
    <source>
        <dbReference type="EMBL" id="OMJ83128.1"/>
    </source>
</evidence>
<dbReference type="PANTHER" id="PTHR13146">
    <property type="match status" value="1"/>
</dbReference>
<comment type="caution">
    <text evidence="2">The sequence shown here is derived from an EMBL/GenBank/DDBJ whole genome shotgun (WGS) entry which is preliminary data.</text>
</comment>
<evidence type="ECO:0000313" key="3">
    <source>
        <dbReference type="Proteomes" id="UP000187209"/>
    </source>
</evidence>
<feature type="transmembrane region" description="Helical" evidence="1">
    <location>
        <begin position="306"/>
        <end position="333"/>
    </location>
</feature>
<name>A0A1R2C280_9CILI</name>
<dbReference type="AlphaFoldDB" id="A0A1R2C280"/>
<feature type="transmembrane region" description="Helical" evidence="1">
    <location>
        <begin position="97"/>
        <end position="121"/>
    </location>
</feature>
<feature type="transmembrane region" description="Helical" evidence="1">
    <location>
        <begin position="127"/>
        <end position="146"/>
    </location>
</feature>
<proteinExistence type="predicted"/>
<evidence type="ECO:0008006" key="4">
    <source>
        <dbReference type="Google" id="ProtNLM"/>
    </source>
</evidence>
<organism evidence="2 3">
    <name type="scientific">Stentor coeruleus</name>
    <dbReference type="NCBI Taxonomy" id="5963"/>
    <lineage>
        <taxon>Eukaryota</taxon>
        <taxon>Sar</taxon>
        <taxon>Alveolata</taxon>
        <taxon>Ciliophora</taxon>
        <taxon>Postciliodesmatophora</taxon>
        <taxon>Heterotrichea</taxon>
        <taxon>Heterotrichida</taxon>
        <taxon>Stentoridae</taxon>
        <taxon>Stentor</taxon>
    </lineage>
</organism>
<keyword evidence="1" id="KW-0812">Transmembrane</keyword>
<dbReference type="OrthoDB" id="300580at2759"/>
<keyword evidence="1" id="KW-0472">Membrane</keyword>
<reference evidence="2 3" key="1">
    <citation type="submission" date="2016-11" db="EMBL/GenBank/DDBJ databases">
        <title>The macronuclear genome of Stentor coeruleus: a giant cell with tiny introns.</title>
        <authorList>
            <person name="Slabodnick M."/>
            <person name="Ruby J.G."/>
            <person name="Reiff S.B."/>
            <person name="Swart E.C."/>
            <person name="Gosai S."/>
            <person name="Prabakaran S."/>
            <person name="Witkowska E."/>
            <person name="Larue G.E."/>
            <person name="Fisher S."/>
            <person name="Freeman R.M."/>
            <person name="Gunawardena J."/>
            <person name="Chu W."/>
            <person name="Stover N.A."/>
            <person name="Gregory B.D."/>
            <person name="Nowacki M."/>
            <person name="Derisi J."/>
            <person name="Roy S.W."/>
            <person name="Marshall W.F."/>
            <person name="Sood P."/>
        </authorList>
    </citation>
    <scope>NUCLEOTIDE SEQUENCE [LARGE SCALE GENOMIC DNA]</scope>
    <source>
        <strain evidence="2">WM001</strain>
    </source>
</reference>
<feature type="transmembrane region" description="Helical" evidence="1">
    <location>
        <begin position="45"/>
        <end position="64"/>
    </location>
</feature>
<dbReference type="Proteomes" id="UP000187209">
    <property type="component" value="Unassembled WGS sequence"/>
</dbReference>
<evidence type="ECO:0000256" key="1">
    <source>
        <dbReference type="SAM" id="Phobius"/>
    </source>
</evidence>
<sequence length="411" mass="45671">MAEGKIIVYLFMLGMLFFGTANTIIGKAMDLSHGNGHIFNHPYFQTAMMFAGETFCLGFYFLYLKMSKTAAAENASVKVPLTGKDKKRSCLEKMGKFVFIIPSFFDFCASTLMFLGLVLSAPSVYQMMRGFIMVVVAIYSVVFLRIKLFPHQLLGVSLAFIGVAIVGLASVLYEASSAKNPVLGIIIIIIAQFFAGGVFVSEQLFLENIVVHPLQAVGIEGCSGFAYYLIVLPIFNLIPCNNPDMCNGGYIENSIEAFRQVGDSTNLMLCFWGFMFSIAFFNFTGVTVTKKAGALARSTIDTSRTLIIWGFSIGVGWEAFIPLQLVGFFFLVLGTLVYNEVLKIPWFGLTESITKKHEYMKHRAEMKHQKVQDNEIDYVGYSPGAIYDASHFNKEEKVNASGFDMDIKREG</sequence>